<reference evidence="2" key="2">
    <citation type="submission" date="2020-11" db="EMBL/GenBank/DDBJ databases">
        <authorList>
            <person name="McCartney M.A."/>
            <person name="Auch B."/>
            <person name="Kono T."/>
            <person name="Mallez S."/>
            <person name="Becker A."/>
            <person name="Gohl D.M."/>
            <person name="Silverstein K.A.T."/>
            <person name="Koren S."/>
            <person name="Bechman K.B."/>
            <person name="Herman A."/>
            <person name="Abrahante J.E."/>
            <person name="Garbe J."/>
        </authorList>
    </citation>
    <scope>NUCLEOTIDE SEQUENCE</scope>
    <source>
        <strain evidence="2">Duluth1</strain>
        <tissue evidence="2">Whole animal</tissue>
    </source>
</reference>
<evidence type="ECO:0000256" key="1">
    <source>
        <dbReference type="SAM" id="Phobius"/>
    </source>
</evidence>
<proteinExistence type="predicted"/>
<protein>
    <submittedName>
        <fullName evidence="2">Uncharacterized protein</fullName>
    </submittedName>
</protein>
<gene>
    <name evidence="2" type="ORF">DPMN_074103</name>
</gene>
<dbReference type="Proteomes" id="UP000828390">
    <property type="component" value="Unassembled WGS sequence"/>
</dbReference>
<reference evidence="2" key="1">
    <citation type="journal article" date="2019" name="bioRxiv">
        <title>The Genome of the Zebra Mussel, Dreissena polymorpha: A Resource for Invasive Species Research.</title>
        <authorList>
            <person name="McCartney M.A."/>
            <person name="Auch B."/>
            <person name="Kono T."/>
            <person name="Mallez S."/>
            <person name="Zhang Y."/>
            <person name="Obille A."/>
            <person name="Becker A."/>
            <person name="Abrahante J.E."/>
            <person name="Garbe J."/>
            <person name="Badalamenti J.P."/>
            <person name="Herman A."/>
            <person name="Mangelson H."/>
            <person name="Liachko I."/>
            <person name="Sullivan S."/>
            <person name="Sone E.D."/>
            <person name="Koren S."/>
            <person name="Silverstein K.A.T."/>
            <person name="Beckman K.B."/>
            <person name="Gohl D.M."/>
        </authorList>
    </citation>
    <scope>NUCLEOTIDE SEQUENCE</scope>
    <source>
        <strain evidence="2">Duluth1</strain>
        <tissue evidence="2">Whole animal</tissue>
    </source>
</reference>
<dbReference type="AlphaFoldDB" id="A0A9D3YEL7"/>
<feature type="transmembrane region" description="Helical" evidence="1">
    <location>
        <begin position="20"/>
        <end position="53"/>
    </location>
</feature>
<keyword evidence="1" id="KW-1133">Transmembrane helix</keyword>
<evidence type="ECO:0000313" key="3">
    <source>
        <dbReference type="Proteomes" id="UP000828390"/>
    </source>
</evidence>
<sequence>MGIRTHIEHLTITTSQIDFIVATAAAAAVVVVVEVVAVLVVVVVVVAVVVVVVVIDVQYSQSGTNIIRGYATARLLVRGGRIVCSRGVSPWHSASIRTTTPSLY</sequence>
<name>A0A9D3YEL7_DREPO</name>
<accession>A0A9D3YEL7</accession>
<organism evidence="2 3">
    <name type="scientific">Dreissena polymorpha</name>
    <name type="common">Zebra mussel</name>
    <name type="synonym">Mytilus polymorpha</name>
    <dbReference type="NCBI Taxonomy" id="45954"/>
    <lineage>
        <taxon>Eukaryota</taxon>
        <taxon>Metazoa</taxon>
        <taxon>Spiralia</taxon>
        <taxon>Lophotrochozoa</taxon>
        <taxon>Mollusca</taxon>
        <taxon>Bivalvia</taxon>
        <taxon>Autobranchia</taxon>
        <taxon>Heteroconchia</taxon>
        <taxon>Euheterodonta</taxon>
        <taxon>Imparidentia</taxon>
        <taxon>Neoheterodontei</taxon>
        <taxon>Myida</taxon>
        <taxon>Dreissenoidea</taxon>
        <taxon>Dreissenidae</taxon>
        <taxon>Dreissena</taxon>
    </lineage>
</organism>
<dbReference type="EMBL" id="JAIWYP010000015">
    <property type="protein sequence ID" value="KAH3699149.1"/>
    <property type="molecule type" value="Genomic_DNA"/>
</dbReference>
<keyword evidence="3" id="KW-1185">Reference proteome</keyword>
<evidence type="ECO:0000313" key="2">
    <source>
        <dbReference type="EMBL" id="KAH3699149.1"/>
    </source>
</evidence>
<comment type="caution">
    <text evidence="2">The sequence shown here is derived from an EMBL/GenBank/DDBJ whole genome shotgun (WGS) entry which is preliminary data.</text>
</comment>
<keyword evidence="1" id="KW-0472">Membrane</keyword>
<keyword evidence="1" id="KW-0812">Transmembrane</keyword>